<reference evidence="2" key="1">
    <citation type="submission" date="2021-10" db="EMBL/GenBank/DDBJ databases">
        <authorList>
            <person name="Mesa V."/>
        </authorList>
    </citation>
    <scope>NUCLEOTIDE SEQUENCE</scope>
    <source>
        <strain evidence="2">CC3_PB</strain>
    </source>
</reference>
<proteinExistence type="predicted"/>
<evidence type="ECO:0000313" key="1">
    <source>
        <dbReference type="EMBL" id="CAG9703175.1"/>
    </source>
</evidence>
<dbReference type="EMBL" id="CAKJVE010000004">
    <property type="protein sequence ID" value="CAG9704165.1"/>
    <property type="molecule type" value="Genomic_DNA"/>
</dbReference>
<comment type="caution">
    <text evidence="2">The sequence shown here is derived from an EMBL/GenBank/DDBJ whole genome shotgun (WGS) entry which is preliminary data.</text>
</comment>
<protein>
    <submittedName>
        <fullName evidence="2">Uncharacterized protein</fullName>
    </submittedName>
</protein>
<dbReference type="AlphaFoldDB" id="A0AA86JUJ3"/>
<dbReference type="Proteomes" id="UP000789738">
    <property type="component" value="Unassembled WGS sequence"/>
</dbReference>
<accession>A0AA86JUJ3</accession>
<gene>
    <name evidence="1" type="ORF">CNEO_40409</name>
    <name evidence="2" type="ORF">CNEO_41064</name>
</gene>
<dbReference type="SUPFAM" id="SSF46689">
    <property type="entry name" value="Homeodomain-like"/>
    <property type="match status" value="1"/>
</dbReference>
<dbReference type="EMBL" id="CAKJVE010000004">
    <property type="protein sequence ID" value="CAG9703175.1"/>
    <property type="molecule type" value="Genomic_DNA"/>
</dbReference>
<dbReference type="InterPro" id="IPR046929">
    <property type="entry name" value="HTH_Tnp"/>
</dbReference>
<dbReference type="Pfam" id="PF20310">
    <property type="entry name" value="HTH_Tnp_2"/>
    <property type="match status" value="1"/>
</dbReference>
<evidence type="ECO:0000313" key="3">
    <source>
        <dbReference type="Proteomes" id="UP000789738"/>
    </source>
</evidence>
<name>A0AA86JUJ3_9CLOT</name>
<organism evidence="2 3">
    <name type="scientific">Clostridium neonatale</name>
    <dbReference type="NCBI Taxonomy" id="137838"/>
    <lineage>
        <taxon>Bacteria</taxon>
        <taxon>Bacillati</taxon>
        <taxon>Bacillota</taxon>
        <taxon>Clostridia</taxon>
        <taxon>Eubacteriales</taxon>
        <taxon>Clostridiaceae</taxon>
        <taxon>Clostridium</taxon>
    </lineage>
</organism>
<sequence length="127" mass="14753">MSKKTFSDEEVRSLSNNKYVKKVSNKSITYTNEFKIHFIAEYNNGKSPRTIFEEAGFNIDVIGLRRIDCSSSRWRKAYNENGVLGLDDTRRNNSGRPREREVTKDDIIAKQNAEIEYLKAEVELLKN</sequence>
<evidence type="ECO:0000313" key="2">
    <source>
        <dbReference type="EMBL" id="CAG9704165.1"/>
    </source>
</evidence>
<dbReference type="InterPro" id="IPR009057">
    <property type="entry name" value="Homeodomain-like_sf"/>
</dbReference>